<dbReference type="GO" id="GO:0008270">
    <property type="term" value="F:zinc ion binding"/>
    <property type="evidence" value="ECO:0007669"/>
    <property type="project" value="InterPro"/>
</dbReference>
<dbReference type="GO" id="GO:0003676">
    <property type="term" value="F:nucleic acid binding"/>
    <property type="evidence" value="ECO:0007669"/>
    <property type="project" value="InterPro"/>
</dbReference>
<feature type="domain" description="CCHC-type" evidence="2">
    <location>
        <begin position="200"/>
        <end position="216"/>
    </location>
</feature>
<evidence type="ECO:0000313" key="3">
    <source>
        <dbReference type="Proteomes" id="UP000504618"/>
    </source>
</evidence>
<evidence type="ECO:0000313" key="4">
    <source>
        <dbReference type="RefSeq" id="XP_024875987.1"/>
    </source>
</evidence>
<dbReference type="SUPFAM" id="SSF57756">
    <property type="entry name" value="Retrovirus zinc finger-like domains"/>
    <property type="match status" value="1"/>
</dbReference>
<dbReference type="OrthoDB" id="7554612at2759"/>
<dbReference type="Gene3D" id="4.10.60.10">
    <property type="entry name" value="Zinc finger, CCHC-type"/>
    <property type="match status" value="1"/>
</dbReference>
<dbReference type="Proteomes" id="UP000504618">
    <property type="component" value="Unplaced"/>
</dbReference>
<dbReference type="InterPro" id="IPR001878">
    <property type="entry name" value="Znf_CCHC"/>
</dbReference>
<feature type="region of interest" description="Disordered" evidence="1">
    <location>
        <begin position="1"/>
        <end position="26"/>
    </location>
</feature>
<organism evidence="3 4">
    <name type="scientific">Temnothorax curvispinosus</name>
    <dbReference type="NCBI Taxonomy" id="300111"/>
    <lineage>
        <taxon>Eukaryota</taxon>
        <taxon>Metazoa</taxon>
        <taxon>Ecdysozoa</taxon>
        <taxon>Arthropoda</taxon>
        <taxon>Hexapoda</taxon>
        <taxon>Insecta</taxon>
        <taxon>Pterygota</taxon>
        <taxon>Neoptera</taxon>
        <taxon>Endopterygota</taxon>
        <taxon>Hymenoptera</taxon>
        <taxon>Apocrita</taxon>
        <taxon>Aculeata</taxon>
        <taxon>Formicoidea</taxon>
        <taxon>Formicidae</taxon>
        <taxon>Myrmicinae</taxon>
        <taxon>Temnothorax</taxon>
    </lineage>
</organism>
<gene>
    <name evidence="4" type="primary">LOC112457258</name>
</gene>
<dbReference type="RefSeq" id="XP_024875987.1">
    <property type="nucleotide sequence ID" value="XM_025020219.1"/>
</dbReference>
<evidence type="ECO:0000259" key="2">
    <source>
        <dbReference type="SMART" id="SM00343"/>
    </source>
</evidence>
<proteinExistence type="predicted"/>
<dbReference type="SMART" id="SM00343">
    <property type="entry name" value="ZnF_C2HC"/>
    <property type="match status" value="2"/>
</dbReference>
<sequence>MNQPRRSKPPSANLITPIGPSDGKNRKVVRRRASKTAAISITSLNSDISYADILKTARDRISLDNMGIEDSRIRRGLNGGVIIEIPGSDGASKADLLARKLREVLNTKARIARPTVMGEFRLWNFDDSISLTEITNIISVRGDCDEQDIKLGTIRCMNNGLCSIWAKCPLTAAIKLTATDRIKIGWTVARVELLKARPIQCFKCWRFGHVKNTCEFPEDRAGSCFKCGSRQHRISTCDEPACCVVCKNAGGLHDHRLSSTKNCFIKDVPPRRIGADRMNK</sequence>
<evidence type="ECO:0000256" key="1">
    <source>
        <dbReference type="SAM" id="MobiDB-lite"/>
    </source>
</evidence>
<dbReference type="InterPro" id="IPR036875">
    <property type="entry name" value="Znf_CCHC_sf"/>
</dbReference>
<dbReference type="AlphaFoldDB" id="A0A6J1Q1G3"/>
<reference evidence="4" key="1">
    <citation type="submission" date="2025-08" db="UniProtKB">
        <authorList>
            <consortium name="RefSeq"/>
        </authorList>
    </citation>
    <scope>IDENTIFICATION</scope>
    <source>
        <tissue evidence="4">Whole body</tissue>
    </source>
</reference>
<feature type="domain" description="CCHC-type" evidence="2">
    <location>
        <begin position="223"/>
        <end position="239"/>
    </location>
</feature>
<accession>A0A6J1Q1G3</accession>
<name>A0A6J1Q1G3_9HYME</name>
<protein>
    <submittedName>
        <fullName evidence="4">Uncharacterized protein LOC112457258</fullName>
    </submittedName>
</protein>
<dbReference type="GeneID" id="112457258"/>
<keyword evidence="3" id="KW-1185">Reference proteome</keyword>